<evidence type="ECO:0000313" key="2">
    <source>
        <dbReference type="Proteomes" id="UP000673821"/>
    </source>
</evidence>
<evidence type="ECO:0000313" key="1">
    <source>
        <dbReference type="EMBL" id="CAE6774139.1"/>
    </source>
</evidence>
<dbReference type="EMBL" id="CAJNBH010000011">
    <property type="protein sequence ID" value="CAE6774139.1"/>
    <property type="molecule type" value="Genomic_DNA"/>
</dbReference>
<organism evidence="1 2">
    <name type="scientific">Paraburkholderia nemoris</name>
    <dbReference type="NCBI Taxonomy" id="2793076"/>
    <lineage>
        <taxon>Bacteria</taxon>
        <taxon>Pseudomonadati</taxon>
        <taxon>Pseudomonadota</taxon>
        <taxon>Betaproteobacteria</taxon>
        <taxon>Burkholderiales</taxon>
        <taxon>Burkholderiaceae</taxon>
        <taxon>Paraburkholderia</taxon>
    </lineage>
</organism>
<keyword evidence="2" id="KW-1185">Reference proteome</keyword>
<protein>
    <submittedName>
        <fullName evidence="1">Uncharacterized protein</fullName>
    </submittedName>
</protein>
<sequence>MAAQHRIAGMWTGTPKFAALLAGGEGVRV</sequence>
<accession>A0ABM8RVS3</accession>
<gene>
    <name evidence="1" type="ORF">R69776_03986</name>
</gene>
<name>A0ABM8RVS3_9BURK</name>
<comment type="caution">
    <text evidence="1">The sequence shown here is derived from an EMBL/GenBank/DDBJ whole genome shotgun (WGS) entry which is preliminary data.</text>
</comment>
<reference evidence="1 2" key="1">
    <citation type="submission" date="2021-02" db="EMBL/GenBank/DDBJ databases">
        <authorList>
            <person name="Vanwijnsberghe S."/>
        </authorList>
    </citation>
    <scope>NUCLEOTIDE SEQUENCE [LARGE SCALE GENOMIC DNA]</scope>
    <source>
        <strain evidence="1 2">R-69776</strain>
    </source>
</reference>
<dbReference type="Proteomes" id="UP000673821">
    <property type="component" value="Unassembled WGS sequence"/>
</dbReference>
<proteinExistence type="predicted"/>